<dbReference type="RefSeq" id="WP_129123690.1">
    <property type="nucleotide sequence ID" value="NZ_PEIB01000033.1"/>
</dbReference>
<reference evidence="2 3" key="1">
    <citation type="submission" date="2017-10" db="EMBL/GenBank/DDBJ databases">
        <title>Nyctiphanis sp. nov., isolated from the stomach of the euphausiid Nyctiphanes simplex (Hansen, 1911) in the Gulf of California.</title>
        <authorList>
            <person name="Gomez-Gil B."/>
            <person name="Aguilar-Mendez M."/>
            <person name="Lopez-Cortes A."/>
            <person name="Gomez-Gutierrez J."/>
            <person name="Roque A."/>
            <person name="Lang E."/>
            <person name="Gonzalez-Castillo A."/>
        </authorList>
    </citation>
    <scope>NUCLEOTIDE SEQUENCE [LARGE SCALE GENOMIC DNA]</scope>
    <source>
        <strain evidence="2 3">CAIM 600</strain>
    </source>
</reference>
<dbReference type="GO" id="GO:0009247">
    <property type="term" value="P:glycolipid biosynthetic process"/>
    <property type="evidence" value="ECO:0007669"/>
    <property type="project" value="TreeGrafter"/>
</dbReference>
<name>A0A4Q0YMW3_9GAMM</name>
<keyword evidence="3" id="KW-1185">Reference proteome</keyword>
<dbReference type="PANTHER" id="PTHR12286:SF5">
    <property type="entry name" value="SACCHAROPINE DEHYDROGENASE-LIKE OXIDOREDUCTASE"/>
    <property type="match status" value="1"/>
</dbReference>
<dbReference type="InterPro" id="IPR036291">
    <property type="entry name" value="NAD(P)-bd_dom_sf"/>
</dbReference>
<dbReference type="EMBL" id="PEIB01000033">
    <property type="protein sequence ID" value="RXJ71715.1"/>
    <property type="molecule type" value="Genomic_DNA"/>
</dbReference>
<sequence>MEKHYDLIVFGATSFVGQILCRYLDRQFNHPGQEALEWAIAGRSQHKLDTVKQGLNTPDIDTILADSHDEKALTTMCQYTRVVVSTVGPYALYGETLIKVCAETGTDYCDLTGEVQWIHRMLYKYEHLATKSGARIVNCCGFDSIPSDMGVYFTQKEAKRLFGQYCDSIKMRVKTLKGGASGGTIASIINITEEVVKDPALLKKIANPYLICPESGELSTRQATNAIAARDPDFNAWISPFIMAAINSRIVLRSNALDDYPYGRDFCYDEAVLTGKGFSGAVKSNAFIVGLSLFMALTALPPTRWLLKKFVLPKPGEGPSAKEQLEGFFDIRFIGKTASGDVISTKVVGQGDPGYGSTGKMLGQAAASLALDFHHSGEKCGAKGGFWTTSSLMGDRLLDRLQTHADIEVSVLN</sequence>
<feature type="domain" description="Saccharopine dehydrogenase NADP binding" evidence="1">
    <location>
        <begin position="8"/>
        <end position="134"/>
    </location>
</feature>
<dbReference type="OrthoDB" id="4420885at2"/>
<dbReference type="AlphaFoldDB" id="A0A4Q0YMW3"/>
<evidence type="ECO:0000313" key="3">
    <source>
        <dbReference type="Proteomes" id="UP000290287"/>
    </source>
</evidence>
<gene>
    <name evidence="2" type="ORF">CS022_19910</name>
</gene>
<dbReference type="Gene3D" id="3.40.50.720">
    <property type="entry name" value="NAD(P)-binding Rossmann-like Domain"/>
    <property type="match status" value="1"/>
</dbReference>
<proteinExistence type="predicted"/>
<dbReference type="SUPFAM" id="SSF51735">
    <property type="entry name" value="NAD(P)-binding Rossmann-fold domains"/>
    <property type="match status" value="1"/>
</dbReference>
<accession>A0A4Q0YMW3</accession>
<organism evidence="2 3">
    <name type="scientific">Veronia nyctiphanis</name>
    <dbReference type="NCBI Taxonomy" id="1278244"/>
    <lineage>
        <taxon>Bacteria</taxon>
        <taxon>Pseudomonadati</taxon>
        <taxon>Pseudomonadota</taxon>
        <taxon>Gammaproteobacteria</taxon>
        <taxon>Vibrionales</taxon>
        <taxon>Vibrionaceae</taxon>
        <taxon>Veronia</taxon>
    </lineage>
</organism>
<protein>
    <submittedName>
        <fullName evidence="2">Saccharopine dehydrogenase</fullName>
    </submittedName>
</protein>
<dbReference type="InterPro" id="IPR051276">
    <property type="entry name" value="Saccharopine_DH-like_oxidrdct"/>
</dbReference>
<comment type="caution">
    <text evidence="2">The sequence shown here is derived from an EMBL/GenBank/DDBJ whole genome shotgun (WGS) entry which is preliminary data.</text>
</comment>
<dbReference type="PANTHER" id="PTHR12286">
    <property type="entry name" value="SACCHAROPINE DEHYDROGENASE-LIKE OXIDOREDUCTASE"/>
    <property type="match status" value="1"/>
</dbReference>
<dbReference type="GO" id="GO:0005886">
    <property type="term" value="C:plasma membrane"/>
    <property type="evidence" value="ECO:0007669"/>
    <property type="project" value="TreeGrafter"/>
</dbReference>
<evidence type="ECO:0000313" key="2">
    <source>
        <dbReference type="EMBL" id="RXJ71715.1"/>
    </source>
</evidence>
<dbReference type="InterPro" id="IPR005097">
    <property type="entry name" value="Sacchrp_dh_NADP-bd"/>
</dbReference>
<evidence type="ECO:0000259" key="1">
    <source>
        <dbReference type="Pfam" id="PF03435"/>
    </source>
</evidence>
<dbReference type="Pfam" id="PF03435">
    <property type="entry name" value="Sacchrp_dh_NADP"/>
    <property type="match status" value="1"/>
</dbReference>
<dbReference type="Proteomes" id="UP000290287">
    <property type="component" value="Unassembled WGS sequence"/>
</dbReference>